<dbReference type="AlphaFoldDB" id="A0A6J8APH8"/>
<dbReference type="Gene3D" id="3.40.395.10">
    <property type="entry name" value="Adenoviral Proteinase, Chain A"/>
    <property type="match status" value="1"/>
</dbReference>
<keyword evidence="2" id="KW-0645">Protease</keyword>
<dbReference type="GO" id="GO:0006508">
    <property type="term" value="P:proteolysis"/>
    <property type="evidence" value="ECO:0007669"/>
    <property type="project" value="UniProtKB-KW"/>
</dbReference>
<protein>
    <recommendedName>
        <fullName evidence="4">Ubiquitin-like protease family profile domain-containing protein</fullName>
    </recommendedName>
</protein>
<dbReference type="PROSITE" id="PS50600">
    <property type="entry name" value="ULP_PROTEASE"/>
    <property type="match status" value="1"/>
</dbReference>
<organism evidence="5 6">
    <name type="scientific">Mytilus coruscus</name>
    <name type="common">Sea mussel</name>
    <dbReference type="NCBI Taxonomy" id="42192"/>
    <lineage>
        <taxon>Eukaryota</taxon>
        <taxon>Metazoa</taxon>
        <taxon>Spiralia</taxon>
        <taxon>Lophotrochozoa</taxon>
        <taxon>Mollusca</taxon>
        <taxon>Bivalvia</taxon>
        <taxon>Autobranchia</taxon>
        <taxon>Pteriomorphia</taxon>
        <taxon>Mytilida</taxon>
        <taxon>Mytiloidea</taxon>
        <taxon>Mytilidae</taxon>
        <taxon>Mytilinae</taxon>
        <taxon>Mytilus</taxon>
    </lineage>
</organism>
<name>A0A6J8APH8_MYTCO</name>
<sequence length="691" mass="79690">MGKYAELQTDILYILTGVAIHHGHYTFIKYDRGIPIKINDEAFSVYSGSYHLTDSYLVHYKLIPKNDDICHRDLPNVIVALMECDGWNYTIDAMQNASGLSVRKKLILELLQQIKIDDITLIHSWKAYKLMQEAIGQIEIFNNTNQQESLINAVLSYMCKNRPILMENNFGLSTVKHTDCAACQNVTTITEHTKRVDIKKYGRTVFIKGSSKILHPDTFSEIITTFTPRAVMSSLFTVLFRQKGRDVEIVQLQSPNNVAEVNMENVITMADQCLHGVLLIADQNDVKECTKQMYQILYDTIYIEPDRTFSVQLTDDDLKLMDGLSTPMLVRGFQLRKEEVVRFLSGEFSDLNIDAFFSTLNVDNSLTIPSSWFAANIGYEQTNKKEGRETWFDKDLIFLPININRNHWLLTVIFPKAGLIYHLDPLGNQPTVDIGNRLCSFLNDRKLFETFNSIEQVWKIDDLMATGKFPLQKSGDSCGAVVCIYGKMIEQNAVLPKGKTDKHIRQYVFHEVIEAYRTEALNNTKFGLQNVMFTPDIDTIVQTIVKGEQTFNTEHHWFLKSPNALYRDKMCNFGGEYVSQDDYFEIAGFLLDKYFWCKKGLFTMNCQQCIFAEADELNRKLKENFQYAPWYVDCVLVKGVLVEILRRSLNSDADDMWSLCKMTEFSVSQAIKNDIKQIRDAKRKEKEDRYQ</sequence>
<evidence type="ECO:0000256" key="1">
    <source>
        <dbReference type="ARBA" id="ARBA00005234"/>
    </source>
</evidence>
<dbReference type="OrthoDB" id="10033651at2759"/>
<comment type="similarity">
    <text evidence="1">Belongs to the peptidase C48 family.</text>
</comment>
<dbReference type="InterPro" id="IPR003653">
    <property type="entry name" value="Peptidase_C48_C"/>
</dbReference>
<proteinExistence type="inferred from homology"/>
<dbReference type="GO" id="GO:0008234">
    <property type="term" value="F:cysteine-type peptidase activity"/>
    <property type="evidence" value="ECO:0007669"/>
    <property type="project" value="InterPro"/>
</dbReference>
<dbReference type="Proteomes" id="UP000507470">
    <property type="component" value="Unassembled WGS sequence"/>
</dbReference>
<keyword evidence="3" id="KW-0378">Hydrolase</keyword>
<evidence type="ECO:0000259" key="4">
    <source>
        <dbReference type="PROSITE" id="PS50600"/>
    </source>
</evidence>
<dbReference type="Pfam" id="PF02902">
    <property type="entry name" value="Peptidase_C48"/>
    <property type="match status" value="1"/>
</dbReference>
<dbReference type="SUPFAM" id="SSF54001">
    <property type="entry name" value="Cysteine proteinases"/>
    <property type="match status" value="1"/>
</dbReference>
<evidence type="ECO:0000313" key="5">
    <source>
        <dbReference type="EMBL" id="CAC5371524.1"/>
    </source>
</evidence>
<reference evidence="5 6" key="1">
    <citation type="submission" date="2020-06" db="EMBL/GenBank/DDBJ databases">
        <authorList>
            <person name="Li R."/>
            <person name="Bekaert M."/>
        </authorList>
    </citation>
    <scope>NUCLEOTIDE SEQUENCE [LARGE SCALE GENOMIC DNA]</scope>
    <source>
        <strain evidence="6">wild</strain>
    </source>
</reference>
<gene>
    <name evidence="5" type="ORF">MCOR_9954</name>
</gene>
<dbReference type="InterPro" id="IPR038765">
    <property type="entry name" value="Papain-like_cys_pep_sf"/>
</dbReference>
<evidence type="ECO:0000256" key="2">
    <source>
        <dbReference type="ARBA" id="ARBA00022670"/>
    </source>
</evidence>
<dbReference type="EMBL" id="CACVKT020001765">
    <property type="protein sequence ID" value="CAC5371524.1"/>
    <property type="molecule type" value="Genomic_DNA"/>
</dbReference>
<evidence type="ECO:0000256" key="3">
    <source>
        <dbReference type="ARBA" id="ARBA00022801"/>
    </source>
</evidence>
<accession>A0A6J8APH8</accession>
<feature type="domain" description="Ubiquitin-like protease family profile" evidence="4">
    <location>
        <begin position="311"/>
        <end position="489"/>
    </location>
</feature>
<keyword evidence="6" id="KW-1185">Reference proteome</keyword>
<evidence type="ECO:0000313" key="6">
    <source>
        <dbReference type="Proteomes" id="UP000507470"/>
    </source>
</evidence>